<organism evidence="1 2">
    <name type="scientific">Paracidovorax cattleyae</name>
    <dbReference type="NCBI Taxonomy" id="80868"/>
    <lineage>
        <taxon>Bacteria</taxon>
        <taxon>Pseudomonadati</taxon>
        <taxon>Pseudomonadota</taxon>
        <taxon>Betaproteobacteria</taxon>
        <taxon>Burkholderiales</taxon>
        <taxon>Comamonadaceae</taxon>
        <taxon>Paracidovorax</taxon>
    </lineage>
</organism>
<keyword evidence="2" id="KW-1185">Reference proteome</keyword>
<evidence type="ECO:0000313" key="2">
    <source>
        <dbReference type="Proteomes" id="UP000199317"/>
    </source>
</evidence>
<name>A0A1H0TFK2_9BURK</name>
<dbReference type="RefSeq" id="WP_092835100.1">
    <property type="nucleotide sequence ID" value="NZ_CP028290.1"/>
</dbReference>
<reference evidence="2" key="1">
    <citation type="submission" date="2016-10" db="EMBL/GenBank/DDBJ databases">
        <authorList>
            <person name="Varghese N."/>
            <person name="Submissions S."/>
        </authorList>
    </citation>
    <scope>NUCLEOTIDE SEQUENCE [LARGE SCALE GENOMIC DNA]</scope>
    <source>
        <strain evidence="2">DSM 17101</strain>
    </source>
</reference>
<sequence length="475" mass="50615">MTAARMEPTAPISGTETPWADLVDADVLLSGGPEESAGALFDFFRDSDAATDDPLLWHIAREQELSQALSGLFHGPAALVQLRLWAFLQLARQGESQLPRERIDELFHALRPEALDTVLKRFRDVGLLAWDDSLRAYALPPLAQRVAGLLAPLASGDTAGQDAEGGELAALLGQVVGANQLGALDAGQLQMLQAQLTRLHGEFADAIASGSEFRLRAARQRYDRAAVLIDRASDAITAIIGHAHGHIAMERAARALGQAQSRLLAMASQFNRALQQVDRQRVTLGTTGITSTDVKRWLQTLRQPAALLDTALAVPVGLCALAPHELLDVTEAEFERDRPTQGPAEDLPGAQEAPAGTLAAVALPRELGDLSDLLAAWMLEAPPGEEPRAPRDVAAALLGAEPHSARYAQVAYKAQLLPLLGDPQAGVLPGATGALARQPWRVEWEAAIQALDHPQVELVSRGRLVPADSPPDTAG</sequence>
<dbReference type="Proteomes" id="UP000199317">
    <property type="component" value="Unassembled WGS sequence"/>
</dbReference>
<evidence type="ECO:0000313" key="1">
    <source>
        <dbReference type="EMBL" id="SDP52779.1"/>
    </source>
</evidence>
<gene>
    <name evidence="1" type="ORF">SAMN04489708_11530</name>
</gene>
<dbReference type="AlphaFoldDB" id="A0A1H0TFK2"/>
<protein>
    <submittedName>
        <fullName evidence="1">Uncharacterized protein</fullName>
    </submittedName>
</protein>
<dbReference type="EMBL" id="FNJL01000015">
    <property type="protein sequence ID" value="SDP52779.1"/>
    <property type="molecule type" value="Genomic_DNA"/>
</dbReference>
<accession>A0A1H0TFK2</accession>
<dbReference type="OrthoDB" id="6015875at2"/>
<proteinExistence type="predicted"/>